<feature type="transmembrane region" description="Helical" evidence="7">
    <location>
        <begin position="207"/>
        <end position="226"/>
    </location>
</feature>
<comment type="similarity">
    <text evidence="2">Belongs to the UPF0324 family.</text>
</comment>
<dbReference type="STRING" id="84698.SAMN04488528_103237"/>
<keyword evidence="4 7" id="KW-0812">Transmembrane</keyword>
<evidence type="ECO:0000256" key="1">
    <source>
        <dbReference type="ARBA" id="ARBA00004651"/>
    </source>
</evidence>
<evidence type="ECO:0000256" key="6">
    <source>
        <dbReference type="ARBA" id="ARBA00023136"/>
    </source>
</evidence>
<feature type="transmembrane region" description="Helical" evidence="7">
    <location>
        <begin position="147"/>
        <end position="172"/>
    </location>
</feature>
<evidence type="ECO:0000313" key="8">
    <source>
        <dbReference type="EMBL" id="SFB35108.1"/>
    </source>
</evidence>
<feature type="transmembrane region" description="Helical" evidence="7">
    <location>
        <begin position="328"/>
        <end position="350"/>
    </location>
</feature>
<dbReference type="PANTHER" id="PTHR30106:SF1">
    <property type="entry name" value="UPF0324 MEMBRANE PROTEIN FN0533"/>
    <property type="match status" value="1"/>
</dbReference>
<comment type="subcellular location">
    <subcellularLocation>
        <location evidence="1">Cell membrane</location>
        <topology evidence="1">Multi-pass membrane protein</topology>
    </subcellularLocation>
</comment>
<feature type="transmembrane region" description="Helical" evidence="7">
    <location>
        <begin position="88"/>
        <end position="107"/>
    </location>
</feature>
<proteinExistence type="inferred from homology"/>
<keyword evidence="9" id="KW-1185">Reference proteome</keyword>
<organism evidence="8 9">
    <name type="scientific">Clostridium frigidicarnis</name>
    <dbReference type="NCBI Taxonomy" id="84698"/>
    <lineage>
        <taxon>Bacteria</taxon>
        <taxon>Bacillati</taxon>
        <taxon>Bacillota</taxon>
        <taxon>Clostridia</taxon>
        <taxon>Eubacteriales</taxon>
        <taxon>Clostridiaceae</taxon>
        <taxon>Clostridium</taxon>
    </lineage>
</organism>
<keyword evidence="3" id="KW-1003">Cell membrane</keyword>
<accession>A0A1I1AF39</accession>
<dbReference type="InterPro" id="IPR018383">
    <property type="entry name" value="UPF0324_pro"/>
</dbReference>
<feature type="transmembrane region" description="Helical" evidence="7">
    <location>
        <begin position="7"/>
        <end position="26"/>
    </location>
</feature>
<feature type="transmembrane region" description="Helical" evidence="7">
    <location>
        <begin position="64"/>
        <end position="82"/>
    </location>
</feature>
<keyword evidence="6 7" id="KW-0472">Membrane</keyword>
<protein>
    <submittedName>
        <fullName evidence="8">Conserved hypothetical integral membrane protein</fullName>
    </submittedName>
</protein>
<dbReference type="PANTHER" id="PTHR30106">
    <property type="entry name" value="INNER MEMBRANE PROTEIN YEIH-RELATED"/>
    <property type="match status" value="1"/>
</dbReference>
<evidence type="ECO:0000256" key="2">
    <source>
        <dbReference type="ARBA" id="ARBA00007977"/>
    </source>
</evidence>
<evidence type="ECO:0000256" key="3">
    <source>
        <dbReference type="ARBA" id="ARBA00022475"/>
    </source>
</evidence>
<dbReference type="Pfam" id="PF03601">
    <property type="entry name" value="Cons_hypoth698"/>
    <property type="match status" value="1"/>
</dbReference>
<dbReference type="Proteomes" id="UP000198619">
    <property type="component" value="Unassembled WGS sequence"/>
</dbReference>
<dbReference type="AlphaFoldDB" id="A0A1I1AF39"/>
<feature type="transmembrane region" description="Helical" evidence="7">
    <location>
        <begin position="270"/>
        <end position="293"/>
    </location>
</feature>
<dbReference type="RefSeq" id="WP_090042599.1">
    <property type="nucleotide sequence ID" value="NZ_FOKI01000032.1"/>
</dbReference>
<evidence type="ECO:0000256" key="5">
    <source>
        <dbReference type="ARBA" id="ARBA00022989"/>
    </source>
</evidence>
<dbReference type="EMBL" id="FOKI01000032">
    <property type="protein sequence ID" value="SFB35108.1"/>
    <property type="molecule type" value="Genomic_DNA"/>
</dbReference>
<sequence>MNIKKMVPGIIVCVIITLIAKILAIFVPQFGASSLAILLGILFGNTVFKSSKYNNGSRFCEKDLLSMSIVLMGATLNIYSISSIGINGVIFIVLQMTSTILICLYLGKVFKFNRKFTMLMAAGNAVCGSSAIAATSPAISADENDRGISITIVNLIGTILMFVLPAICTMLYSKDLLHSSAMMGGILQSVGQVLASAAFLGEDFVRLATIFKIMRIILIVLVVAFMSKLNEKYENKDLIETENVIEEIIEAEDLEEVKEIKTKRKSKVSVPWFIIGFFILSIINTLGIIPVSLSSVAKLISNNFEVIALAAIGMNVKISELIKQGPKALTFGITIGVFQIIFAVAFISILL</sequence>
<keyword evidence="5 7" id="KW-1133">Transmembrane helix</keyword>
<name>A0A1I1AF39_9CLOT</name>
<dbReference type="OrthoDB" id="9811391at2"/>
<gene>
    <name evidence="8" type="ORF">SAMN04488528_103237</name>
</gene>
<evidence type="ECO:0000256" key="4">
    <source>
        <dbReference type="ARBA" id="ARBA00022692"/>
    </source>
</evidence>
<feature type="transmembrane region" description="Helical" evidence="7">
    <location>
        <begin position="32"/>
        <end position="48"/>
    </location>
</feature>
<reference evidence="8 9" key="1">
    <citation type="submission" date="2016-10" db="EMBL/GenBank/DDBJ databases">
        <authorList>
            <person name="de Groot N.N."/>
        </authorList>
    </citation>
    <scope>NUCLEOTIDE SEQUENCE [LARGE SCALE GENOMIC DNA]</scope>
    <source>
        <strain evidence="8 9">DSM 12271</strain>
    </source>
</reference>
<evidence type="ECO:0000256" key="7">
    <source>
        <dbReference type="SAM" id="Phobius"/>
    </source>
</evidence>
<dbReference type="GO" id="GO:0005886">
    <property type="term" value="C:plasma membrane"/>
    <property type="evidence" value="ECO:0007669"/>
    <property type="project" value="UniProtKB-SubCell"/>
</dbReference>
<evidence type="ECO:0000313" key="9">
    <source>
        <dbReference type="Proteomes" id="UP000198619"/>
    </source>
</evidence>